<protein>
    <submittedName>
        <fullName evidence="6">Uncharacterized protein</fullName>
    </submittedName>
</protein>
<organism evidence="6 7">
    <name type="scientific">Potamilus streckersoni</name>
    <dbReference type="NCBI Taxonomy" id="2493646"/>
    <lineage>
        <taxon>Eukaryota</taxon>
        <taxon>Metazoa</taxon>
        <taxon>Spiralia</taxon>
        <taxon>Lophotrochozoa</taxon>
        <taxon>Mollusca</taxon>
        <taxon>Bivalvia</taxon>
        <taxon>Autobranchia</taxon>
        <taxon>Heteroconchia</taxon>
        <taxon>Palaeoheterodonta</taxon>
        <taxon>Unionida</taxon>
        <taxon>Unionoidea</taxon>
        <taxon>Unionidae</taxon>
        <taxon>Ambleminae</taxon>
        <taxon>Lampsilini</taxon>
        <taxon>Potamilus</taxon>
    </lineage>
</organism>
<feature type="domain" description="Sushi" evidence="4">
    <location>
        <begin position="227"/>
        <end position="286"/>
    </location>
</feature>
<dbReference type="Pfam" id="PF00024">
    <property type="entry name" value="PAN_1"/>
    <property type="match status" value="1"/>
</dbReference>
<reference evidence="6" key="3">
    <citation type="submission" date="2023-05" db="EMBL/GenBank/DDBJ databases">
        <authorList>
            <person name="Smith C.H."/>
        </authorList>
    </citation>
    <scope>NUCLEOTIDE SEQUENCE</scope>
    <source>
        <strain evidence="6">CHS0354</strain>
        <tissue evidence="6">Mantle</tissue>
    </source>
</reference>
<reference evidence="6" key="2">
    <citation type="journal article" date="2021" name="Genome Biol. Evol.">
        <title>Developing a high-quality reference genome for a parasitic bivalve with doubly uniparental inheritance (Bivalvia: Unionida).</title>
        <authorList>
            <person name="Smith C.H."/>
        </authorList>
    </citation>
    <scope>NUCLEOTIDE SEQUENCE</scope>
    <source>
        <strain evidence="6">CHS0354</strain>
        <tissue evidence="6">Mantle</tissue>
    </source>
</reference>
<gene>
    <name evidence="6" type="ORF">CHS0354_014013</name>
</gene>
<dbReference type="SUPFAM" id="SSF57535">
    <property type="entry name" value="Complement control module/SCR domain"/>
    <property type="match status" value="3"/>
</dbReference>
<feature type="chain" id="PRO_5041979317" evidence="3">
    <location>
        <begin position="24"/>
        <end position="515"/>
    </location>
</feature>
<feature type="domain" description="Apple" evidence="5">
    <location>
        <begin position="341"/>
        <end position="422"/>
    </location>
</feature>
<dbReference type="InterPro" id="IPR003609">
    <property type="entry name" value="Pan_app"/>
</dbReference>
<evidence type="ECO:0000256" key="3">
    <source>
        <dbReference type="SAM" id="SignalP"/>
    </source>
</evidence>
<dbReference type="InterPro" id="IPR000436">
    <property type="entry name" value="Sushi_SCR_CCP_dom"/>
</dbReference>
<keyword evidence="1" id="KW-1015">Disulfide bond</keyword>
<evidence type="ECO:0000256" key="1">
    <source>
        <dbReference type="ARBA" id="ARBA00023157"/>
    </source>
</evidence>
<evidence type="ECO:0000256" key="2">
    <source>
        <dbReference type="PROSITE-ProRule" id="PRU00302"/>
    </source>
</evidence>
<feature type="domain" description="Sushi" evidence="4">
    <location>
        <begin position="132"/>
        <end position="191"/>
    </location>
</feature>
<dbReference type="AlphaFoldDB" id="A0AAE0WE41"/>
<feature type="signal peptide" evidence="3">
    <location>
        <begin position="1"/>
        <end position="23"/>
    </location>
</feature>
<evidence type="ECO:0000259" key="5">
    <source>
        <dbReference type="PROSITE" id="PS50948"/>
    </source>
</evidence>
<dbReference type="CDD" id="cd00033">
    <property type="entry name" value="CCP"/>
    <property type="match status" value="1"/>
</dbReference>
<evidence type="ECO:0000313" key="6">
    <source>
        <dbReference type="EMBL" id="KAK3611938.1"/>
    </source>
</evidence>
<keyword evidence="2" id="KW-0768">Sushi</keyword>
<dbReference type="Proteomes" id="UP001195483">
    <property type="component" value="Unassembled WGS sequence"/>
</dbReference>
<name>A0AAE0WE41_9BIVA</name>
<dbReference type="Gene3D" id="2.10.70.10">
    <property type="entry name" value="Complement Module, domain 1"/>
    <property type="match status" value="3"/>
</dbReference>
<evidence type="ECO:0000259" key="4">
    <source>
        <dbReference type="PROSITE" id="PS50923"/>
    </source>
</evidence>
<keyword evidence="3" id="KW-0732">Signal</keyword>
<dbReference type="Pfam" id="PF00084">
    <property type="entry name" value="Sushi"/>
    <property type="match status" value="3"/>
</dbReference>
<proteinExistence type="predicted"/>
<comment type="caution">
    <text evidence="2">Lacks conserved residue(s) required for the propagation of feature annotation.</text>
</comment>
<reference evidence="6" key="1">
    <citation type="journal article" date="2021" name="Genome Biol. Evol.">
        <title>A High-Quality Reference Genome for a Parasitic Bivalve with Doubly Uniparental Inheritance (Bivalvia: Unionida).</title>
        <authorList>
            <person name="Smith C.H."/>
        </authorList>
    </citation>
    <scope>NUCLEOTIDE SEQUENCE</scope>
    <source>
        <strain evidence="6">CHS0354</strain>
    </source>
</reference>
<evidence type="ECO:0000313" key="7">
    <source>
        <dbReference type="Proteomes" id="UP001195483"/>
    </source>
</evidence>
<sequence length="515" mass="58423">MTPLLYFSLLLNLGCFHFVGSHAVCIDFIGEKRQREGSFAKVSPIGAERCVEMCELLDTCFAVNYFRLNATCQFLNRTMPESKLVKADKCMYKSVRSPLKESIDKDPCYQKLCPWEEICVNNSTTNLAECYPFCRTPPEKSWTINETIEAEVGQNYSYRCRKGLIWKSGQNPTVTCLHNGSWTSTNVTCGILLEHEYRTRYQSWMTNTSCKRIEKRRSLRTSEWVKSVCKSPPTISGTINETSEVEVGQNYTYKCQDGLSMKSGLNPTVKCLQDGSWSATNFSCVCKTPPKKSRTINETVEIEVGQNYTYRCQNITFSKGGSNPTITCQDDGNWTSSDLVCVKQNWTLDTIYPNNIHNSDVISNKSGIDLLACMQQCDDKANCLSFFYDNHTGHCVLSSSFRRGLPQGFQFSDELFYYTGKYQIIVIQTVSSITQASLRSFSYRRIAPSATCDMNYRNVTLNGSYFCVKYYSDLLVFNVAMKICESEKAKLLVITTQAQIADAFKTFGSGKWHDN</sequence>
<dbReference type="SMART" id="SM00032">
    <property type="entry name" value="CCP"/>
    <property type="match status" value="3"/>
</dbReference>
<dbReference type="InterPro" id="IPR035976">
    <property type="entry name" value="Sushi/SCR/CCP_sf"/>
</dbReference>
<keyword evidence="7" id="KW-1185">Reference proteome</keyword>
<dbReference type="EMBL" id="JAEAOA010000858">
    <property type="protein sequence ID" value="KAK3611938.1"/>
    <property type="molecule type" value="Genomic_DNA"/>
</dbReference>
<dbReference type="SUPFAM" id="SSF57414">
    <property type="entry name" value="Hairpin loop containing domain-like"/>
    <property type="match status" value="1"/>
</dbReference>
<accession>A0AAE0WE41</accession>
<comment type="caution">
    <text evidence="6">The sequence shown here is derived from an EMBL/GenBank/DDBJ whole genome shotgun (WGS) entry which is preliminary data.</text>
</comment>
<dbReference type="PROSITE" id="PS50948">
    <property type="entry name" value="PAN"/>
    <property type="match status" value="1"/>
</dbReference>
<dbReference type="PROSITE" id="PS50923">
    <property type="entry name" value="SUSHI"/>
    <property type="match status" value="2"/>
</dbReference>
<dbReference type="Gene3D" id="3.50.4.10">
    <property type="entry name" value="Hepatocyte Growth Factor"/>
    <property type="match status" value="1"/>
</dbReference>